<evidence type="ECO:0000256" key="1">
    <source>
        <dbReference type="ARBA" id="ARBA00006226"/>
    </source>
</evidence>
<proteinExistence type="inferred from homology"/>
<dbReference type="Pfam" id="PF05016">
    <property type="entry name" value="ParE_toxin"/>
    <property type="match status" value="1"/>
</dbReference>
<dbReference type="RefSeq" id="WP_174411084.1">
    <property type="nucleotide sequence ID" value="NZ_BLVP01000041.1"/>
</dbReference>
<dbReference type="PANTHER" id="PTHR33755:SF6">
    <property type="entry name" value="PLASMID STABILIZATION SYSTEM PROTEIN"/>
    <property type="match status" value="1"/>
</dbReference>
<comment type="caution">
    <text evidence="3">The sequence shown here is derived from an EMBL/GenBank/DDBJ whole genome shotgun (WGS) entry which is preliminary data.</text>
</comment>
<dbReference type="AlphaFoldDB" id="A0A7J0BXP2"/>
<dbReference type="InterPro" id="IPR051803">
    <property type="entry name" value="TA_system_RelE-like_toxin"/>
</dbReference>
<keyword evidence="4" id="KW-1185">Reference proteome</keyword>
<evidence type="ECO:0000256" key="2">
    <source>
        <dbReference type="ARBA" id="ARBA00022649"/>
    </source>
</evidence>
<dbReference type="InterPro" id="IPR007712">
    <property type="entry name" value="RelE/ParE_toxin"/>
</dbReference>
<evidence type="ECO:0000313" key="4">
    <source>
        <dbReference type="Proteomes" id="UP000503820"/>
    </source>
</evidence>
<comment type="similarity">
    <text evidence="1">Belongs to the RelE toxin family.</text>
</comment>
<name>A0A7J0BXP2_9BACT</name>
<reference evidence="3 4" key="1">
    <citation type="submission" date="2020-05" db="EMBL/GenBank/DDBJ databases">
        <title>Draft genome sequence of Desulfovibrio psychrotolerans JS1T.</title>
        <authorList>
            <person name="Ueno A."/>
            <person name="Tamazawa S."/>
            <person name="Tamamura S."/>
            <person name="Murakami T."/>
            <person name="Kiyama T."/>
            <person name="Inomata H."/>
            <person name="Amano Y."/>
            <person name="Miyakawa K."/>
            <person name="Tamaki H."/>
            <person name="Naganuma T."/>
            <person name="Kaneko K."/>
        </authorList>
    </citation>
    <scope>NUCLEOTIDE SEQUENCE [LARGE SCALE GENOMIC DNA]</scope>
    <source>
        <strain evidence="3 4">JS1</strain>
    </source>
</reference>
<evidence type="ECO:0000313" key="3">
    <source>
        <dbReference type="EMBL" id="GFM38467.1"/>
    </source>
</evidence>
<dbReference type="Proteomes" id="UP000503820">
    <property type="component" value="Unassembled WGS sequence"/>
</dbReference>
<dbReference type="InterPro" id="IPR035093">
    <property type="entry name" value="RelE/ParE_toxin_dom_sf"/>
</dbReference>
<gene>
    <name evidence="3" type="ORF">DSM19430T_31510</name>
</gene>
<keyword evidence="2" id="KW-1277">Toxin-antitoxin system</keyword>
<accession>A0A7J0BXP2</accession>
<dbReference type="EMBL" id="BLVP01000041">
    <property type="protein sequence ID" value="GFM38467.1"/>
    <property type="molecule type" value="Genomic_DNA"/>
</dbReference>
<sequence>MKVVWTEAADTDRERIVLFIAADNPHAAIELDALFTAAADSLAALPFRGRIGRVAGTRELVVHKNYILVYGHDALRATLYIKAVVHAALQYPPESVAPDRP</sequence>
<protein>
    <recommendedName>
        <fullName evidence="5">Plasmid stabilization protein</fullName>
    </recommendedName>
</protein>
<dbReference type="Gene3D" id="3.30.2310.20">
    <property type="entry name" value="RelE-like"/>
    <property type="match status" value="1"/>
</dbReference>
<organism evidence="3 4">
    <name type="scientific">Desulfovibrio psychrotolerans</name>
    <dbReference type="NCBI Taxonomy" id="415242"/>
    <lineage>
        <taxon>Bacteria</taxon>
        <taxon>Pseudomonadati</taxon>
        <taxon>Thermodesulfobacteriota</taxon>
        <taxon>Desulfovibrionia</taxon>
        <taxon>Desulfovibrionales</taxon>
        <taxon>Desulfovibrionaceae</taxon>
        <taxon>Desulfovibrio</taxon>
    </lineage>
</organism>
<evidence type="ECO:0008006" key="5">
    <source>
        <dbReference type="Google" id="ProtNLM"/>
    </source>
</evidence>
<dbReference type="PANTHER" id="PTHR33755">
    <property type="entry name" value="TOXIN PARE1-RELATED"/>
    <property type="match status" value="1"/>
</dbReference>